<evidence type="ECO:0000256" key="1">
    <source>
        <dbReference type="ARBA" id="ARBA00005959"/>
    </source>
</evidence>
<feature type="binding site" evidence="5">
    <location>
        <position position="148"/>
    </location>
    <ligand>
        <name>NADP(+)</name>
        <dbReference type="ChEBI" id="CHEBI:58349"/>
    </ligand>
</feature>
<evidence type="ECO:0000256" key="2">
    <source>
        <dbReference type="ARBA" id="ARBA00022857"/>
    </source>
</evidence>
<sequence>MTTETRELLPAAARIFVAGHRGLVGSAVARRLTADGHEVITRGRDRLDLRDAAATERFLRDARPDAVVLAAAKVGGIMANSTQPVPFLEDNLRIQLSVIAGAHAAGTGRLLFLGSSCIYPKLAPQPIREESLLTGALEPTNEPYALAKIAGITQVRSYRRQYGASYISAMPTNLYGPGDNFDLETSHVLPALIRRFHEAKESGAPEVTLWGTGTPRREFLHVDDLAAACALLLRRYDGDDPVNVGCGEDLTIRELAGTVREVTGYAGGIAFDATKPDGTPRKLLDISRISALGWKPRIPLRDGIAAVYADWRAETAGRRADQGRTG</sequence>
<evidence type="ECO:0000259" key="6">
    <source>
        <dbReference type="Pfam" id="PF01370"/>
    </source>
</evidence>
<dbReference type="PANTHER" id="PTHR43238">
    <property type="entry name" value="GDP-L-FUCOSE SYNTHASE"/>
    <property type="match status" value="1"/>
</dbReference>
<dbReference type="RefSeq" id="WP_168100258.1">
    <property type="nucleotide sequence ID" value="NZ_JAATEN010000002.1"/>
</dbReference>
<feature type="site" description="Important for catalytic activity" evidence="5">
    <location>
        <position position="117"/>
    </location>
</feature>
<dbReference type="SUPFAM" id="SSF51735">
    <property type="entry name" value="NAD(P)-binding Rossmann-fold domains"/>
    <property type="match status" value="1"/>
</dbReference>
<feature type="binding site" evidence="5">
    <location>
        <begin position="171"/>
        <end position="174"/>
    </location>
    <ligand>
        <name>NADP(+)</name>
        <dbReference type="ChEBI" id="CHEBI:58349"/>
    </ligand>
</feature>
<dbReference type="InterPro" id="IPR036291">
    <property type="entry name" value="NAD(P)-bd_dom_sf"/>
</dbReference>
<dbReference type="Pfam" id="PF01370">
    <property type="entry name" value="Epimerase"/>
    <property type="match status" value="1"/>
</dbReference>
<keyword evidence="3 5" id="KW-0560">Oxidoreductase</keyword>
<comment type="caution">
    <text evidence="7">The sequence shown here is derived from an EMBL/GenBank/DDBJ whole genome shotgun (WGS) entry which is preliminary data.</text>
</comment>
<feature type="active site" description="Proton donor/acceptor" evidence="5">
    <location>
        <position position="144"/>
    </location>
</feature>
<evidence type="ECO:0000313" key="8">
    <source>
        <dbReference type="Proteomes" id="UP000695264"/>
    </source>
</evidence>
<gene>
    <name evidence="5" type="primary">fcl</name>
    <name evidence="7" type="ORF">HCK00_03670</name>
</gene>
<keyword evidence="4 5" id="KW-0413">Isomerase</keyword>
<keyword evidence="5" id="KW-0511">Multifunctional enzyme</keyword>
<dbReference type="Gene3D" id="3.40.50.720">
    <property type="entry name" value="NAD(P)-binding Rossmann-like Domain"/>
    <property type="match status" value="1"/>
</dbReference>
<evidence type="ECO:0000313" key="7">
    <source>
        <dbReference type="EMBL" id="NJP99664.1"/>
    </source>
</evidence>
<protein>
    <recommendedName>
        <fullName evidence="5">GDP-L-fucose synthase</fullName>
        <ecNumber evidence="5">1.1.1.271</ecNumber>
    </recommendedName>
    <alternativeName>
        <fullName evidence="5">GDP-4-keto-6-deoxy-D-mannose-3,5-epimerase-4-reductase</fullName>
    </alternativeName>
</protein>
<dbReference type="Gene3D" id="3.90.25.10">
    <property type="entry name" value="UDP-galactose 4-epimerase, domain 1"/>
    <property type="match status" value="1"/>
</dbReference>
<proteinExistence type="inferred from homology"/>
<feature type="binding site" evidence="5">
    <location>
        <position position="187"/>
    </location>
    <ligand>
        <name>NADP(+)</name>
        <dbReference type="ChEBI" id="CHEBI:58349"/>
    </ligand>
</feature>
<feature type="binding site" evidence="5">
    <location>
        <begin position="113"/>
        <end position="116"/>
    </location>
    <ligand>
        <name>NADP(+)</name>
        <dbReference type="ChEBI" id="CHEBI:58349"/>
    </ligand>
</feature>
<dbReference type="Proteomes" id="UP000695264">
    <property type="component" value="Unassembled WGS sequence"/>
</dbReference>
<dbReference type="InterPro" id="IPR028614">
    <property type="entry name" value="GDP_fucose/colitose_synth"/>
</dbReference>
<organism evidence="7 8">
    <name type="scientific">Streptomyces zingiberis</name>
    <dbReference type="NCBI Taxonomy" id="2053010"/>
    <lineage>
        <taxon>Bacteria</taxon>
        <taxon>Bacillati</taxon>
        <taxon>Actinomycetota</taxon>
        <taxon>Actinomycetes</taxon>
        <taxon>Kitasatosporales</taxon>
        <taxon>Streptomycetaceae</taxon>
        <taxon>Streptomyces</taxon>
    </lineage>
</organism>
<keyword evidence="8" id="KW-1185">Reference proteome</keyword>
<accession>A0ABX1BUW7</accession>
<comment type="function">
    <text evidence="5">Catalyzes the two-step NADP-dependent conversion of GDP-4-dehydro-6-deoxy-D-mannose to GDP-fucose, involving an epimerase and a reductase reaction.</text>
</comment>
<keyword evidence="2 5" id="KW-0521">NADP</keyword>
<feature type="binding site" evidence="5">
    <location>
        <position position="210"/>
    </location>
    <ligand>
        <name>substrate</name>
    </ligand>
</feature>
<dbReference type="HAMAP" id="MF_00956">
    <property type="entry name" value="GDP_fucose_synth"/>
    <property type="match status" value="1"/>
</dbReference>
<feature type="site" description="Important for catalytic activity" evidence="5">
    <location>
        <position position="115"/>
    </location>
</feature>
<dbReference type="PANTHER" id="PTHR43238:SF1">
    <property type="entry name" value="GDP-L-FUCOSE SYNTHASE"/>
    <property type="match status" value="1"/>
</dbReference>
<comment type="catalytic activity">
    <reaction evidence="5">
        <text>GDP-beta-L-fucose + NADP(+) = GDP-4-dehydro-alpha-D-rhamnose + NADPH + H(+)</text>
        <dbReference type="Rhea" id="RHEA:18885"/>
        <dbReference type="ChEBI" id="CHEBI:15378"/>
        <dbReference type="ChEBI" id="CHEBI:57273"/>
        <dbReference type="ChEBI" id="CHEBI:57783"/>
        <dbReference type="ChEBI" id="CHEBI:57964"/>
        <dbReference type="ChEBI" id="CHEBI:58349"/>
        <dbReference type="EC" id="1.1.1.271"/>
    </reaction>
</comment>
<evidence type="ECO:0000256" key="3">
    <source>
        <dbReference type="ARBA" id="ARBA00023002"/>
    </source>
</evidence>
<evidence type="ECO:0000256" key="5">
    <source>
        <dbReference type="HAMAP-Rule" id="MF_00956"/>
    </source>
</evidence>
<feature type="binding site" evidence="5">
    <location>
        <position position="217"/>
    </location>
    <ligand>
        <name>substrate</name>
    </ligand>
</feature>
<dbReference type="InterPro" id="IPR001509">
    <property type="entry name" value="Epimerase_deHydtase"/>
</dbReference>
<feature type="domain" description="NAD-dependent epimerase/dehydratase" evidence="6">
    <location>
        <begin position="15"/>
        <end position="245"/>
    </location>
</feature>
<reference evidence="7 8" key="1">
    <citation type="submission" date="2020-03" db="EMBL/GenBank/DDBJ databases">
        <title>WGS of actinomycetes isolated from Thailand.</title>
        <authorList>
            <person name="Thawai C."/>
        </authorList>
    </citation>
    <scope>NUCLEOTIDE SEQUENCE [LARGE SCALE GENOMIC DNA]</scope>
    <source>
        <strain evidence="7 8">PLAI 1-29</strain>
    </source>
</reference>
<dbReference type="EC" id="1.1.1.271" evidence="5"/>
<name>A0ABX1BUW7_9ACTN</name>
<feature type="binding site" evidence="5">
    <location>
        <position position="195"/>
    </location>
    <ligand>
        <name>substrate</name>
    </ligand>
</feature>
<dbReference type="CDD" id="cd05239">
    <property type="entry name" value="GDP_FS_SDR_e"/>
    <property type="match status" value="1"/>
</dbReference>
<comment type="pathway">
    <text evidence="5">Nucleotide-sugar biosynthesis; GDP-L-fucose biosynthesis via de novo pathway; GDP-L-fucose from GDP-alpha-D-mannose: step 2/2.</text>
</comment>
<evidence type="ECO:0000256" key="4">
    <source>
        <dbReference type="ARBA" id="ARBA00023235"/>
    </source>
</evidence>
<dbReference type="EMBL" id="JAATEN010000002">
    <property type="protein sequence ID" value="NJP99664.1"/>
    <property type="molecule type" value="Genomic_DNA"/>
</dbReference>
<comment type="similarity">
    <text evidence="1 5">Belongs to the NAD(P)-dependent epimerase/dehydratase family. Fucose synthase subfamily.</text>
</comment>
<feature type="binding site" evidence="5">
    <location>
        <position position="277"/>
    </location>
    <ligand>
        <name>substrate</name>
    </ligand>
</feature>
<feature type="binding site" evidence="5">
    <location>
        <begin position="19"/>
        <end position="25"/>
    </location>
    <ligand>
        <name>NADP(+)</name>
        <dbReference type="ChEBI" id="CHEBI:58349"/>
    </ligand>
</feature>